<evidence type="ECO:0000256" key="4">
    <source>
        <dbReference type="SAM" id="MobiDB-lite"/>
    </source>
</evidence>
<proteinExistence type="predicted"/>
<protein>
    <submittedName>
        <fullName evidence="5">Septation protein SpoVG family protein</fullName>
    </submittedName>
</protein>
<dbReference type="EMBL" id="JACXWA010000032">
    <property type="protein sequence ID" value="MBD3870109.1"/>
    <property type="molecule type" value="Genomic_DNA"/>
</dbReference>
<evidence type="ECO:0000313" key="5">
    <source>
        <dbReference type="EMBL" id="MBD3870109.1"/>
    </source>
</evidence>
<dbReference type="GO" id="GO:0000917">
    <property type="term" value="P:division septum assembly"/>
    <property type="evidence" value="ECO:0007669"/>
    <property type="project" value="UniProtKB-KW"/>
</dbReference>
<keyword evidence="1" id="KW-0132">Cell division</keyword>
<dbReference type="Proteomes" id="UP000598633">
    <property type="component" value="Unassembled WGS sequence"/>
</dbReference>
<dbReference type="PANTHER" id="PTHR38429">
    <property type="entry name" value="SEPTATION PROTEIN SPOVG-RELATED"/>
    <property type="match status" value="1"/>
</dbReference>
<dbReference type="Gene3D" id="3.30.1120.40">
    <property type="entry name" value="Stage V sporulation protein G"/>
    <property type="match status" value="1"/>
</dbReference>
<evidence type="ECO:0000256" key="1">
    <source>
        <dbReference type="ARBA" id="ARBA00022618"/>
    </source>
</evidence>
<evidence type="ECO:0000313" key="6">
    <source>
        <dbReference type="Proteomes" id="UP000598633"/>
    </source>
</evidence>
<evidence type="ECO:0000256" key="2">
    <source>
        <dbReference type="ARBA" id="ARBA00023210"/>
    </source>
</evidence>
<dbReference type="AlphaFoldDB" id="A0A8J7CFY6"/>
<dbReference type="InterPro" id="IPR036751">
    <property type="entry name" value="SpoVG_sf"/>
</dbReference>
<feature type="compositionally biased region" description="Basic and acidic residues" evidence="4">
    <location>
        <begin position="83"/>
        <end position="101"/>
    </location>
</feature>
<dbReference type="GO" id="GO:0030435">
    <property type="term" value="P:sporulation resulting in formation of a cellular spore"/>
    <property type="evidence" value="ECO:0007669"/>
    <property type="project" value="InterPro"/>
</dbReference>
<dbReference type="InterPro" id="IPR007170">
    <property type="entry name" value="SpoVG"/>
</dbReference>
<gene>
    <name evidence="5" type="ORF">IFJ97_01970</name>
</gene>
<name>A0A8J7CFY6_9BACT</name>
<dbReference type="PANTHER" id="PTHR38429:SF1">
    <property type="entry name" value="SEPTATION PROTEIN SPOVG-RELATED"/>
    <property type="match status" value="1"/>
</dbReference>
<reference evidence="5 6" key="1">
    <citation type="submission" date="2020-08" db="EMBL/GenBank/DDBJ databases">
        <title>Acidobacteriota in marine sediments use diverse sulfur dissimilation pathways.</title>
        <authorList>
            <person name="Wasmund K."/>
        </authorList>
    </citation>
    <scope>NUCLEOTIDE SEQUENCE [LARGE SCALE GENOMIC DNA]</scope>
    <source>
        <strain evidence="5">MAG AM3-A</strain>
    </source>
</reference>
<sequence>MKVTEVRISPAKGGKVRAFASVIFDDSFIVNDLRVIEGREGQVFVTMPARKTRNGQMRDIAHPLNSGTREEIEQRVLEEYESARQNRVVGDRDKQGPEGEGKNTSVLDRLSARLFNEEFWASDIPLADDRKE</sequence>
<organism evidence="5 6">
    <name type="scientific">Candidatus Sulfomarinibacter kjeldsenii</name>
    <dbReference type="NCBI Taxonomy" id="2885994"/>
    <lineage>
        <taxon>Bacteria</taxon>
        <taxon>Pseudomonadati</taxon>
        <taxon>Acidobacteriota</taxon>
        <taxon>Thermoanaerobaculia</taxon>
        <taxon>Thermoanaerobaculales</taxon>
        <taxon>Candidatus Sulfomarinibacteraceae</taxon>
        <taxon>Candidatus Sulfomarinibacter</taxon>
    </lineage>
</organism>
<dbReference type="SUPFAM" id="SSF160537">
    <property type="entry name" value="SpoVG-like"/>
    <property type="match status" value="1"/>
</dbReference>
<evidence type="ECO:0000256" key="3">
    <source>
        <dbReference type="ARBA" id="ARBA00023306"/>
    </source>
</evidence>
<dbReference type="Pfam" id="PF04026">
    <property type="entry name" value="SpoVG"/>
    <property type="match status" value="1"/>
</dbReference>
<accession>A0A8J7CFY6</accession>
<feature type="region of interest" description="Disordered" evidence="4">
    <location>
        <begin position="83"/>
        <end position="106"/>
    </location>
</feature>
<comment type="caution">
    <text evidence="5">The sequence shown here is derived from an EMBL/GenBank/DDBJ whole genome shotgun (WGS) entry which is preliminary data.</text>
</comment>
<keyword evidence="2" id="KW-0717">Septation</keyword>
<keyword evidence="3" id="KW-0131">Cell cycle</keyword>